<evidence type="ECO:0008006" key="3">
    <source>
        <dbReference type="Google" id="ProtNLM"/>
    </source>
</evidence>
<dbReference type="Proteomes" id="UP000823388">
    <property type="component" value="Chromosome 2K"/>
</dbReference>
<name>A0A8T0VXW1_PANVG</name>
<keyword evidence="2" id="KW-1185">Reference proteome</keyword>
<organism evidence="1 2">
    <name type="scientific">Panicum virgatum</name>
    <name type="common">Blackwell switchgrass</name>
    <dbReference type="NCBI Taxonomy" id="38727"/>
    <lineage>
        <taxon>Eukaryota</taxon>
        <taxon>Viridiplantae</taxon>
        <taxon>Streptophyta</taxon>
        <taxon>Embryophyta</taxon>
        <taxon>Tracheophyta</taxon>
        <taxon>Spermatophyta</taxon>
        <taxon>Magnoliopsida</taxon>
        <taxon>Liliopsida</taxon>
        <taxon>Poales</taxon>
        <taxon>Poaceae</taxon>
        <taxon>PACMAD clade</taxon>
        <taxon>Panicoideae</taxon>
        <taxon>Panicodae</taxon>
        <taxon>Paniceae</taxon>
        <taxon>Panicinae</taxon>
        <taxon>Panicum</taxon>
        <taxon>Panicum sect. Hiantes</taxon>
    </lineage>
</organism>
<dbReference type="AlphaFoldDB" id="A0A8T0VXW1"/>
<proteinExistence type="predicted"/>
<sequence length="178" mass="20298">MIKLVSCGLRQGVPLPPVLFILVMEVLNSLIKFAIQQQLLQPLVVQHVTHRSSFYADDARVFRRPNSNDLQPTIRKPSKEVFLPLIDKVADHLPGWKACLMNRTARLVLTRVVMTATSTYTMIAMDLPRWVDKAIDKKRWGLILKGQEKANGGNFLISWPPGKRFSGFLNMVCWVFLI</sequence>
<evidence type="ECO:0000313" key="1">
    <source>
        <dbReference type="EMBL" id="KAG2641771.1"/>
    </source>
</evidence>
<reference evidence="1" key="1">
    <citation type="submission" date="2020-05" db="EMBL/GenBank/DDBJ databases">
        <title>WGS assembly of Panicum virgatum.</title>
        <authorList>
            <person name="Lovell J.T."/>
            <person name="Jenkins J."/>
            <person name="Shu S."/>
            <person name="Juenger T.E."/>
            <person name="Schmutz J."/>
        </authorList>
    </citation>
    <scope>NUCLEOTIDE SEQUENCE</scope>
    <source>
        <strain evidence="1">AP13</strain>
    </source>
</reference>
<protein>
    <recommendedName>
        <fullName evidence="3">Reverse transcriptase domain-containing protein</fullName>
    </recommendedName>
</protein>
<gene>
    <name evidence="1" type="ORF">PVAP13_2KG234916</name>
</gene>
<evidence type="ECO:0000313" key="2">
    <source>
        <dbReference type="Proteomes" id="UP000823388"/>
    </source>
</evidence>
<comment type="caution">
    <text evidence="1">The sequence shown here is derived from an EMBL/GenBank/DDBJ whole genome shotgun (WGS) entry which is preliminary data.</text>
</comment>
<accession>A0A8T0VXW1</accession>
<dbReference type="EMBL" id="CM029039">
    <property type="protein sequence ID" value="KAG2641771.1"/>
    <property type="molecule type" value="Genomic_DNA"/>
</dbReference>